<comment type="similarity">
    <text evidence="1">Belongs to the 'phage' integrase family.</text>
</comment>
<gene>
    <name evidence="4" type="ORF">KP005_11925</name>
</gene>
<feature type="domain" description="Tyr recombinase" evidence="3">
    <location>
        <begin position="238"/>
        <end position="430"/>
    </location>
</feature>
<keyword evidence="2" id="KW-0238">DNA-binding</keyword>
<dbReference type="PANTHER" id="PTHR30349:SF41">
    <property type="entry name" value="INTEGRASE_RECOMBINASE PROTEIN MJ0367-RELATED"/>
    <property type="match status" value="1"/>
</dbReference>
<dbReference type="InterPro" id="IPR046668">
    <property type="entry name" value="DUF6538"/>
</dbReference>
<dbReference type="InterPro" id="IPR050090">
    <property type="entry name" value="Tyrosine_recombinase_XerCD"/>
</dbReference>
<dbReference type="InterPro" id="IPR002104">
    <property type="entry name" value="Integrase_catalytic"/>
</dbReference>
<reference evidence="4 5" key="1">
    <citation type="submission" date="2021-06" db="EMBL/GenBank/DDBJ databases">
        <title>Gemonas diversity in paddy soil.</title>
        <authorList>
            <person name="Liu G."/>
        </authorList>
    </citation>
    <scope>NUCLEOTIDE SEQUENCE [LARGE SCALE GENOMIC DNA]</scope>
    <source>
        <strain evidence="4 5">RG29</strain>
    </source>
</reference>
<sequence length="434" mass="49820">MMSYLLNRNGNWHFRIRIPSDLQHLTASPEIVKSLKTRDKKTAKVSALPYQTVTSSTFALFRSGFITVDEARRRLDDLLDRKPKPTVAPGSAVVVHPQTLTSSPRLSTVANQFINDRRLSWGKKTYLEMESTFKLTKEILGDRMVSEVDRSMIRDLRDSLCRLPSNVSKIFPDKTAREVLGMVADDRLPKAASPMSITTVNKHISRFSTLMKHCLKEGLITTNPAVGLKIKQKRKPDEERSAYSLEDIRRLTTSLPKDSKRPERYWVPMIGVFSGLRLDEICQMYTEDVREVDGVWCFDVNDTKDKKLKTLSSTRIVPVHPKLIELGLLDHLTRTEEQGHPRIWMNLNRRESDGYSNALGKWFQRFNRKHITDDPLKTFHSLRHTFADTLKQLGCQESLISELMGHANDSITTGRYGKRYQPKVLLEAVSMICY</sequence>
<dbReference type="EMBL" id="CP076724">
    <property type="protein sequence ID" value="QWV99749.1"/>
    <property type="molecule type" value="Genomic_DNA"/>
</dbReference>
<evidence type="ECO:0000259" key="3">
    <source>
        <dbReference type="PROSITE" id="PS51898"/>
    </source>
</evidence>
<accession>A0ABX8JPX8</accession>
<organism evidence="4 5">
    <name type="scientific">Geomonas diazotrophica</name>
    <dbReference type="NCBI Taxonomy" id="2843197"/>
    <lineage>
        <taxon>Bacteria</taxon>
        <taxon>Pseudomonadati</taxon>
        <taxon>Thermodesulfobacteriota</taxon>
        <taxon>Desulfuromonadia</taxon>
        <taxon>Geobacterales</taxon>
        <taxon>Geobacteraceae</taxon>
        <taxon>Geomonas</taxon>
    </lineage>
</organism>
<evidence type="ECO:0000256" key="2">
    <source>
        <dbReference type="ARBA" id="ARBA00023125"/>
    </source>
</evidence>
<dbReference type="Pfam" id="PF20172">
    <property type="entry name" value="DUF6538"/>
    <property type="match status" value="1"/>
</dbReference>
<keyword evidence="5" id="KW-1185">Reference proteome</keyword>
<dbReference type="Pfam" id="PF00589">
    <property type="entry name" value="Phage_integrase"/>
    <property type="match status" value="1"/>
</dbReference>
<proteinExistence type="inferred from homology"/>
<dbReference type="PROSITE" id="PS51898">
    <property type="entry name" value="TYR_RECOMBINASE"/>
    <property type="match status" value="1"/>
</dbReference>
<protein>
    <submittedName>
        <fullName evidence="4">Tyrosine-type recombinase/integrase</fullName>
    </submittedName>
</protein>
<evidence type="ECO:0000313" key="4">
    <source>
        <dbReference type="EMBL" id="QWV99749.1"/>
    </source>
</evidence>
<evidence type="ECO:0000313" key="5">
    <source>
        <dbReference type="Proteomes" id="UP000683493"/>
    </source>
</evidence>
<name>A0ABX8JPX8_9BACT</name>
<dbReference type="CDD" id="cd01184">
    <property type="entry name" value="INT_C_like_1"/>
    <property type="match status" value="1"/>
</dbReference>
<dbReference type="Proteomes" id="UP000683493">
    <property type="component" value="Chromosome"/>
</dbReference>
<evidence type="ECO:0000256" key="1">
    <source>
        <dbReference type="ARBA" id="ARBA00008857"/>
    </source>
</evidence>
<dbReference type="PANTHER" id="PTHR30349">
    <property type="entry name" value="PHAGE INTEGRASE-RELATED"/>
    <property type="match status" value="1"/>
</dbReference>